<reference evidence="2 6" key="3">
    <citation type="journal article" date="2017" name="Front. Microbiol.">
        <title>Genomics reveals a unique clone of Burkholderia cenocepacia harbouring an actively excising novel genomic island.</title>
        <authorList>
            <person name="Patil P."/>
            <person name="Mali S."/>
            <person name="Midha S."/>
            <person name="Gautam V."/>
            <person name="Dash L."/>
            <person name="Kumar S."/>
            <person name="Shastri J."/>
            <person name="Singhal L."/>
            <person name="Patil P.B."/>
        </authorList>
    </citation>
    <scope>NUCLEOTIDE SEQUENCE [LARGE SCALE GENOMIC DNA]</scope>
    <source>
        <strain evidence="2 6">BC-19</strain>
    </source>
</reference>
<reference evidence="3 5" key="2">
    <citation type="submission" date="2016-08" db="EMBL/GenBank/DDBJ databases">
        <authorList>
            <person name="Seilhamer J.J."/>
        </authorList>
    </citation>
    <scope>NUCLEOTIDE SEQUENCE [LARGE SCALE GENOMIC DNA]</scope>
    <source>
        <strain evidence="3 5">VC14762</strain>
    </source>
</reference>
<evidence type="ECO:0000313" key="5">
    <source>
        <dbReference type="Proteomes" id="UP000188543"/>
    </source>
</evidence>
<accession>A0A1V2XCX1</accession>
<proteinExistence type="predicted"/>
<dbReference type="RefSeq" id="WP_012493049.1">
    <property type="nucleotide sequence ID" value="NZ_CADETK010000008.1"/>
</dbReference>
<name>A0A1V2XCX1_9BURK</name>
<organism evidence="3 5">
    <name type="scientific">Burkholderia cenocepacia</name>
    <dbReference type="NCBI Taxonomy" id="95486"/>
    <lineage>
        <taxon>Bacteria</taxon>
        <taxon>Pseudomonadati</taxon>
        <taxon>Pseudomonadota</taxon>
        <taxon>Betaproteobacteria</taxon>
        <taxon>Burkholderiales</taxon>
        <taxon>Burkholderiaceae</taxon>
        <taxon>Burkholderia</taxon>
        <taxon>Burkholderia cepacia complex</taxon>
    </lineage>
</organism>
<evidence type="ECO:0000259" key="1">
    <source>
        <dbReference type="PROSITE" id="PS50943"/>
    </source>
</evidence>
<evidence type="ECO:0000313" key="4">
    <source>
        <dbReference type="EMBL" id="ONU75442.1"/>
    </source>
</evidence>
<dbReference type="AlphaFoldDB" id="A0A1V2XCX1"/>
<dbReference type="Pfam" id="PF13560">
    <property type="entry name" value="HTH_31"/>
    <property type="match status" value="1"/>
</dbReference>
<protein>
    <submittedName>
        <fullName evidence="2">Helix-turn-helix domain-containing protein</fullName>
    </submittedName>
    <submittedName>
        <fullName evidence="3">Transcriptional regulator</fullName>
    </submittedName>
</protein>
<dbReference type="PROSITE" id="PS50943">
    <property type="entry name" value="HTH_CROC1"/>
    <property type="match status" value="1"/>
</dbReference>
<dbReference type="GO" id="GO:0003677">
    <property type="term" value="F:DNA binding"/>
    <property type="evidence" value="ECO:0007669"/>
    <property type="project" value="InterPro"/>
</dbReference>
<reference evidence="2 6" key="4">
    <citation type="journal article" date="2017" name="Front. Microbiol.">
        <title>Genomics Reveals a Unique Clone of Burkholderia cenocepacia Harboring an Actively Excising Novel Genomic Island.</title>
        <authorList>
            <person name="Patil P.P."/>
            <person name="Mali S."/>
            <person name="Midha S."/>
            <person name="Gautam V."/>
            <person name="Dash L."/>
            <person name="Kumar S."/>
            <person name="Shastri J."/>
            <person name="Singhal L."/>
            <person name="Patil P.B."/>
        </authorList>
    </citation>
    <scope>NUCLEOTIDE SEQUENCE [LARGE SCALE GENOMIC DNA]</scope>
    <source>
        <strain evidence="2 6">BC-19</strain>
    </source>
</reference>
<dbReference type="EMBL" id="JYMX02000026">
    <property type="protein sequence ID" value="MCW3714922.1"/>
    <property type="molecule type" value="Genomic_DNA"/>
</dbReference>
<feature type="domain" description="HTH cro/C1-type" evidence="1">
    <location>
        <begin position="15"/>
        <end position="73"/>
    </location>
</feature>
<dbReference type="SUPFAM" id="SSF47413">
    <property type="entry name" value="lambda repressor-like DNA-binding domains"/>
    <property type="match status" value="1"/>
</dbReference>
<dbReference type="OrthoDB" id="6006530at2"/>
<reference evidence="2" key="1">
    <citation type="submission" date="2015-02" db="EMBL/GenBank/DDBJ databases">
        <authorList>
            <person name="Patil P.P."/>
            <person name="Midha S."/>
            <person name="Mali S."/>
            <person name="Gautam V."/>
            <person name="Dash L."/>
            <person name="Kumar S."/>
            <person name="Shastri J."/>
            <person name="Singhal L."/>
            <person name="Patil P.B."/>
        </authorList>
    </citation>
    <scope>NUCLEOTIDE SEQUENCE</scope>
    <source>
        <strain evidence="2">BC-19</strain>
    </source>
</reference>
<dbReference type="SMART" id="SM00530">
    <property type="entry name" value="HTH_XRE"/>
    <property type="match status" value="1"/>
</dbReference>
<evidence type="ECO:0000313" key="6">
    <source>
        <dbReference type="Proteomes" id="UP000191686"/>
    </source>
</evidence>
<dbReference type="EMBL" id="MUTJ01000104">
    <property type="protein sequence ID" value="ONU75442.1"/>
    <property type="molecule type" value="Genomic_DNA"/>
</dbReference>
<gene>
    <name evidence="4" type="ORF">A8E72_35760</name>
    <name evidence="3" type="ORF">A8E72_36405</name>
    <name evidence="2" type="ORF">UE95_026890</name>
</gene>
<dbReference type="InterPro" id="IPR010982">
    <property type="entry name" value="Lambda_DNA-bd_dom_sf"/>
</dbReference>
<dbReference type="Proteomes" id="UP000191686">
    <property type="component" value="Unassembled WGS sequence"/>
</dbReference>
<sequence length="111" mass="12301">MRRTLSTSSIFPKRLREARLRSGLSQEQLGIEAGIDEFSASARVNQYETGKHAPKLQTAHRLARVLHVPTSFLYEGNDLLARLLVAAAPLPQDSLEALLEYAERLSRTAAS</sequence>
<reference evidence="2" key="5">
    <citation type="submission" date="2021-09" db="EMBL/GenBank/DDBJ databases">
        <authorList>
            <person name="Saroha T."/>
            <person name="Patil P."/>
            <person name="Gautam D.V."/>
            <person name="Patil D.P.B."/>
        </authorList>
    </citation>
    <scope>NUCLEOTIDE SEQUENCE</scope>
    <source>
        <strain evidence="2">BC-19</strain>
    </source>
</reference>
<dbReference type="CDD" id="cd00093">
    <property type="entry name" value="HTH_XRE"/>
    <property type="match status" value="1"/>
</dbReference>
<evidence type="ECO:0000313" key="2">
    <source>
        <dbReference type="EMBL" id="MCW3714922.1"/>
    </source>
</evidence>
<dbReference type="EMBL" id="MUTJ01000106">
    <property type="protein sequence ID" value="ONU74661.1"/>
    <property type="molecule type" value="Genomic_DNA"/>
</dbReference>
<dbReference type="Proteomes" id="UP000188543">
    <property type="component" value="Unassembled WGS sequence"/>
</dbReference>
<dbReference type="Gene3D" id="1.10.260.40">
    <property type="entry name" value="lambda repressor-like DNA-binding domains"/>
    <property type="match status" value="1"/>
</dbReference>
<comment type="caution">
    <text evidence="3">The sequence shown here is derived from an EMBL/GenBank/DDBJ whole genome shotgun (WGS) entry which is preliminary data.</text>
</comment>
<dbReference type="InterPro" id="IPR001387">
    <property type="entry name" value="Cro/C1-type_HTH"/>
</dbReference>
<evidence type="ECO:0000313" key="3">
    <source>
        <dbReference type="EMBL" id="ONU74661.1"/>
    </source>
</evidence>